<dbReference type="OMA" id="CFDETPN"/>
<dbReference type="KEGG" id="cmt:CCM_00328"/>
<accession>G3J3E4</accession>
<keyword evidence="3" id="KW-1185">Reference proteome</keyword>
<keyword evidence="1" id="KW-0732">Signal</keyword>
<dbReference type="Proteomes" id="UP000001610">
    <property type="component" value="Unassembled WGS sequence"/>
</dbReference>
<dbReference type="InParanoid" id="G3J3E4"/>
<dbReference type="HOGENOM" id="CLU_123999_1_0_1"/>
<dbReference type="OrthoDB" id="3689965at2759"/>
<evidence type="ECO:0000313" key="2">
    <source>
        <dbReference type="EMBL" id="EGX95674.1"/>
    </source>
</evidence>
<feature type="chain" id="PRO_5003445860" evidence="1">
    <location>
        <begin position="18"/>
        <end position="169"/>
    </location>
</feature>
<gene>
    <name evidence="2" type="ORF">CCM_00328</name>
</gene>
<protein>
    <submittedName>
        <fullName evidence="2">Uncharacterized protein</fullName>
    </submittedName>
</protein>
<feature type="signal peptide" evidence="1">
    <location>
        <begin position="1"/>
        <end position="17"/>
    </location>
</feature>
<reference evidence="2 3" key="1">
    <citation type="journal article" date="2011" name="Genome Biol.">
        <title>Genome sequence of the insect pathogenic fungus Cordyceps militaris, a valued traditional Chinese medicine.</title>
        <authorList>
            <person name="Zheng P."/>
            <person name="Xia Y."/>
            <person name="Xiao G."/>
            <person name="Xiong C."/>
            <person name="Hu X."/>
            <person name="Zhang S."/>
            <person name="Zheng H."/>
            <person name="Huang Y."/>
            <person name="Zhou Y."/>
            <person name="Wang S."/>
            <person name="Zhao G.P."/>
            <person name="Liu X."/>
            <person name="St Leger R.J."/>
            <person name="Wang C."/>
        </authorList>
    </citation>
    <scope>NUCLEOTIDE SEQUENCE [LARGE SCALE GENOMIC DNA]</scope>
    <source>
        <strain evidence="2 3">CM01</strain>
    </source>
</reference>
<dbReference type="eggNOG" id="ENOG502SWUU">
    <property type="taxonomic scope" value="Eukaryota"/>
</dbReference>
<organism evidence="2 3">
    <name type="scientific">Cordyceps militaris (strain CM01)</name>
    <name type="common">Caterpillar fungus</name>
    <dbReference type="NCBI Taxonomy" id="983644"/>
    <lineage>
        <taxon>Eukaryota</taxon>
        <taxon>Fungi</taxon>
        <taxon>Dikarya</taxon>
        <taxon>Ascomycota</taxon>
        <taxon>Pezizomycotina</taxon>
        <taxon>Sordariomycetes</taxon>
        <taxon>Hypocreomycetidae</taxon>
        <taxon>Hypocreales</taxon>
        <taxon>Cordycipitaceae</taxon>
        <taxon>Cordyceps</taxon>
    </lineage>
</organism>
<name>G3J3E4_CORMM</name>
<proteinExistence type="predicted"/>
<dbReference type="GeneID" id="18162363"/>
<dbReference type="EMBL" id="JH126399">
    <property type="protein sequence ID" value="EGX95674.1"/>
    <property type="molecule type" value="Genomic_DNA"/>
</dbReference>
<sequence>MLFYRTALLLLAGRLSAASVLSPHSICSESAKRICYEDDGGESQGLDRAHVQYVADYLRFLGRSGDTPFWTMPREEAGGCGEWTLPVPGAAPVLPLAKHTSPWLASSVLYEDLAAAVDGDGGLLACGDAGGQVGVVANVTNPLYDGEEYKKTGAKPEGILMKLVRAPRD</sequence>
<evidence type="ECO:0000256" key="1">
    <source>
        <dbReference type="SAM" id="SignalP"/>
    </source>
</evidence>
<dbReference type="VEuPathDB" id="FungiDB:CCM_00328"/>
<dbReference type="RefSeq" id="XP_006665551.1">
    <property type="nucleotide sequence ID" value="XM_006665488.1"/>
</dbReference>
<evidence type="ECO:0000313" key="3">
    <source>
        <dbReference type="Proteomes" id="UP000001610"/>
    </source>
</evidence>
<dbReference type="AlphaFoldDB" id="G3J3E4"/>